<reference evidence="1 2" key="1">
    <citation type="submission" date="2018-06" db="EMBL/GenBank/DDBJ databases">
        <title>Genomic Encyclopedia of Archaeal and Bacterial Type Strains, Phase II (KMG-II): from individual species to whole genera.</title>
        <authorList>
            <person name="Goeker M."/>
        </authorList>
    </citation>
    <scope>NUCLEOTIDE SEQUENCE [LARGE SCALE GENOMIC DNA]</scope>
    <source>
        <strain evidence="1 2">DSM 12408</strain>
    </source>
</reference>
<proteinExistence type="predicted"/>
<keyword evidence="2" id="KW-1185">Reference proteome</keyword>
<dbReference type="EMBL" id="QLLQ01000015">
    <property type="protein sequence ID" value="RAJ20641.1"/>
    <property type="molecule type" value="Genomic_DNA"/>
</dbReference>
<comment type="caution">
    <text evidence="1">The sequence shown here is derived from an EMBL/GenBank/DDBJ whole genome shotgun (WGS) entry which is preliminary data.</text>
</comment>
<name>A0A327RW28_9FLAO</name>
<evidence type="ECO:0000313" key="2">
    <source>
        <dbReference type="Proteomes" id="UP000248987"/>
    </source>
</evidence>
<evidence type="ECO:0000313" key="1">
    <source>
        <dbReference type="EMBL" id="RAJ20641.1"/>
    </source>
</evidence>
<protein>
    <submittedName>
        <fullName evidence="1">Uncharacterized protein</fullName>
    </submittedName>
</protein>
<dbReference type="Proteomes" id="UP000248987">
    <property type="component" value="Unassembled WGS sequence"/>
</dbReference>
<organism evidence="1 2">
    <name type="scientific">Gelidibacter algens</name>
    <dbReference type="NCBI Taxonomy" id="49280"/>
    <lineage>
        <taxon>Bacteria</taxon>
        <taxon>Pseudomonadati</taxon>
        <taxon>Bacteroidota</taxon>
        <taxon>Flavobacteriia</taxon>
        <taxon>Flavobacteriales</taxon>
        <taxon>Flavobacteriaceae</taxon>
        <taxon>Gelidibacter</taxon>
    </lineage>
</organism>
<sequence length="49" mass="5732">MILNQFTLSNCYAIYKHRGFTQFLVSSEIESVYYLHTYGELYTKGDTVS</sequence>
<dbReference type="AlphaFoldDB" id="A0A327RW28"/>
<gene>
    <name evidence="1" type="ORF">LX77_03167</name>
</gene>
<accession>A0A327RW28</accession>